<comment type="caution">
    <text evidence="2">The sequence shown here is derived from an EMBL/GenBank/DDBJ whole genome shotgun (WGS) entry which is preliminary data.</text>
</comment>
<gene>
    <name evidence="2" type="ORF">KY290_015709</name>
</gene>
<feature type="domain" description="DUF4283" evidence="1">
    <location>
        <begin position="115"/>
        <end position="199"/>
    </location>
</feature>
<sequence>MSTTVNLSVLGDRRRLTAPQAKQISSKLDQFPPLPSKVRNKDFFQNQQTFVPPNKIRPGLFPVSNAMENPKPTYANLTTNRSSRNSRIRLQPKPHEIQNGKYVVSISKEENEMLAQTCKWTIIGKFSQIRPSIDIIRREFTKIIPGKGNIKIGVYDIHHVFLDFDNIEDYLNVLSRNFIHLGGLNIMKIMKWSATFKPNSDHSLAPVWVNLPDLK</sequence>
<dbReference type="InterPro" id="IPR040256">
    <property type="entry name" value="At4g02000-like"/>
</dbReference>
<evidence type="ECO:0000259" key="1">
    <source>
        <dbReference type="Pfam" id="PF14111"/>
    </source>
</evidence>
<organism evidence="2 3">
    <name type="scientific">Solanum tuberosum</name>
    <name type="common">Potato</name>
    <dbReference type="NCBI Taxonomy" id="4113"/>
    <lineage>
        <taxon>Eukaryota</taxon>
        <taxon>Viridiplantae</taxon>
        <taxon>Streptophyta</taxon>
        <taxon>Embryophyta</taxon>
        <taxon>Tracheophyta</taxon>
        <taxon>Spermatophyta</taxon>
        <taxon>Magnoliopsida</taxon>
        <taxon>eudicotyledons</taxon>
        <taxon>Gunneridae</taxon>
        <taxon>Pentapetalae</taxon>
        <taxon>asterids</taxon>
        <taxon>lamiids</taxon>
        <taxon>Solanales</taxon>
        <taxon>Solanaceae</taxon>
        <taxon>Solanoideae</taxon>
        <taxon>Solaneae</taxon>
        <taxon>Solanum</taxon>
    </lineage>
</organism>
<name>A0ABQ7VTB2_SOLTU</name>
<evidence type="ECO:0000313" key="3">
    <source>
        <dbReference type="Proteomes" id="UP000826656"/>
    </source>
</evidence>
<protein>
    <recommendedName>
        <fullName evidence="1">DUF4283 domain-containing protein</fullName>
    </recommendedName>
</protein>
<accession>A0ABQ7VTB2</accession>
<dbReference type="PANTHER" id="PTHR31286">
    <property type="entry name" value="GLYCINE-RICH CELL WALL STRUCTURAL PROTEIN 1.8-LIKE"/>
    <property type="match status" value="1"/>
</dbReference>
<evidence type="ECO:0000313" key="2">
    <source>
        <dbReference type="EMBL" id="KAH0771728.1"/>
    </source>
</evidence>
<dbReference type="PANTHER" id="PTHR31286:SF164">
    <property type="entry name" value="ZINC FINGER, CCHC-TYPE"/>
    <property type="match status" value="1"/>
</dbReference>
<keyword evidence="3" id="KW-1185">Reference proteome</keyword>
<proteinExistence type="predicted"/>
<dbReference type="Proteomes" id="UP000826656">
    <property type="component" value="Unassembled WGS sequence"/>
</dbReference>
<dbReference type="EMBL" id="JAIVGD010000011">
    <property type="protein sequence ID" value="KAH0771728.1"/>
    <property type="molecule type" value="Genomic_DNA"/>
</dbReference>
<reference evidence="2 3" key="1">
    <citation type="journal article" date="2021" name="bioRxiv">
        <title>Chromosome-scale and haplotype-resolved genome assembly of a tetraploid potato cultivar.</title>
        <authorList>
            <person name="Sun H."/>
            <person name="Jiao W.-B."/>
            <person name="Krause K."/>
            <person name="Campoy J.A."/>
            <person name="Goel M."/>
            <person name="Folz-Donahue K."/>
            <person name="Kukat C."/>
            <person name="Huettel B."/>
            <person name="Schneeberger K."/>
        </authorList>
    </citation>
    <scope>NUCLEOTIDE SEQUENCE [LARGE SCALE GENOMIC DNA]</scope>
    <source>
        <strain evidence="2">SolTubOtavaFocal</strain>
        <tissue evidence="2">Leaves</tissue>
    </source>
</reference>
<dbReference type="InterPro" id="IPR025558">
    <property type="entry name" value="DUF4283"/>
</dbReference>
<dbReference type="Pfam" id="PF14111">
    <property type="entry name" value="DUF4283"/>
    <property type="match status" value="1"/>
</dbReference>